<comment type="caution">
    <text evidence="2">The sequence shown here is derived from an EMBL/GenBank/DDBJ whole genome shotgun (WGS) entry which is preliminary data.</text>
</comment>
<dbReference type="STRING" id="262209.AWH69_14375"/>
<organism evidence="2 3">
    <name type="scientific">Janibacter melonis</name>
    <dbReference type="NCBI Taxonomy" id="262209"/>
    <lineage>
        <taxon>Bacteria</taxon>
        <taxon>Bacillati</taxon>
        <taxon>Actinomycetota</taxon>
        <taxon>Actinomycetes</taxon>
        <taxon>Micrococcales</taxon>
        <taxon>Intrasporangiaceae</taxon>
        <taxon>Janibacter</taxon>
    </lineage>
</organism>
<reference evidence="2 3" key="1">
    <citation type="submission" date="2016-01" db="EMBL/GenBank/DDBJ databases">
        <title>Janibacter melonis strain CD11_4 genome sequencing and assembly.</title>
        <authorList>
            <person name="Nair G.R."/>
            <person name="Kaur G."/>
            <person name="Chander A.M."/>
            <person name="Mayilraj S."/>
        </authorList>
    </citation>
    <scope>NUCLEOTIDE SEQUENCE [LARGE SCALE GENOMIC DNA]</scope>
    <source>
        <strain evidence="2 3">CD11-4</strain>
    </source>
</reference>
<protein>
    <submittedName>
        <fullName evidence="2">Uncharacterized protein</fullName>
    </submittedName>
</protein>
<dbReference type="RefSeq" id="WP_068277393.1">
    <property type="nucleotide sequence ID" value="NZ_LQZG01000004.1"/>
</dbReference>
<sequence>MVNLSAVTSEALSKSDLLWLRTPERERATWFAVIGAGTDLPEGSVLLVSGGGEPDLGALPDPVELVLRSKGDGRRLLVLQARALALDPADERWQPAAETALAARLNSSDGTLERWRESATLWLLSPFGQPLDSPAAAPSTELVAAPVRPSAAAPQVRRPWHLGGRRTRRR</sequence>
<evidence type="ECO:0000313" key="3">
    <source>
        <dbReference type="Proteomes" id="UP000076976"/>
    </source>
</evidence>
<accession>A0A176QA29</accession>
<proteinExistence type="predicted"/>
<evidence type="ECO:0000256" key="1">
    <source>
        <dbReference type="SAM" id="MobiDB-lite"/>
    </source>
</evidence>
<dbReference type="AlphaFoldDB" id="A0A176QA29"/>
<feature type="region of interest" description="Disordered" evidence="1">
    <location>
        <begin position="146"/>
        <end position="170"/>
    </location>
</feature>
<evidence type="ECO:0000313" key="2">
    <source>
        <dbReference type="EMBL" id="OAB86509.1"/>
    </source>
</evidence>
<gene>
    <name evidence="2" type="ORF">AWH69_14375</name>
</gene>
<dbReference type="Proteomes" id="UP000076976">
    <property type="component" value="Unassembled WGS sequence"/>
</dbReference>
<feature type="compositionally biased region" description="Basic residues" evidence="1">
    <location>
        <begin position="158"/>
        <end position="170"/>
    </location>
</feature>
<feature type="compositionally biased region" description="Low complexity" evidence="1">
    <location>
        <begin position="146"/>
        <end position="157"/>
    </location>
</feature>
<dbReference type="EMBL" id="LQZG01000004">
    <property type="protein sequence ID" value="OAB86509.1"/>
    <property type="molecule type" value="Genomic_DNA"/>
</dbReference>
<keyword evidence="3" id="KW-1185">Reference proteome</keyword>
<name>A0A176QA29_9MICO</name>